<keyword evidence="11" id="KW-1185">Reference proteome</keyword>
<evidence type="ECO:0000313" key="11">
    <source>
        <dbReference type="Proteomes" id="UP000198304"/>
    </source>
</evidence>
<name>A0A239CGL6_9FIRM</name>
<protein>
    <submittedName>
        <fullName evidence="10">PTS system IID component, Man family</fullName>
    </submittedName>
</protein>
<accession>A0A239CGL6</accession>
<dbReference type="PANTHER" id="PTHR32502:SF5">
    <property type="entry name" value="N-ACETYLGALACTOSAMINE PERMEASE IID COMPONENT-RELATED"/>
    <property type="match status" value="1"/>
</dbReference>
<dbReference type="PROSITE" id="PS51108">
    <property type="entry name" value="PTS_EIID"/>
    <property type="match status" value="1"/>
</dbReference>
<dbReference type="Pfam" id="PF03613">
    <property type="entry name" value="EIID-AGA"/>
    <property type="match status" value="1"/>
</dbReference>
<feature type="transmembrane region" description="Helical" evidence="9">
    <location>
        <begin position="241"/>
        <end position="262"/>
    </location>
</feature>
<evidence type="ECO:0000256" key="8">
    <source>
        <dbReference type="ARBA" id="ARBA00023136"/>
    </source>
</evidence>
<keyword evidence="3" id="KW-1003">Cell membrane</keyword>
<dbReference type="Proteomes" id="UP000198304">
    <property type="component" value="Unassembled WGS sequence"/>
</dbReference>
<dbReference type="AlphaFoldDB" id="A0A239CGL6"/>
<reference evidence="10 11" key="1">
    <citation type="submission" date="2017-06" db="EMBL/GenBank/DDBJ databases">
        <authorList>
            <person name="Kim H.J."/>
            <person name="Triplett B.A."/>
        </authorList>
    </citation>
    <scope>NUCLEOTIDE SEQUENCE [LARGE SCALE GENOMIC DNA]</scope>
    <source>
        <strain evidence="10 11">SCA</strain>
    </source>
</reference>
<evidence type="ECO:0000256" key="7">
    <source>
        <dbReference type="ARBA" id="ARBA00022989"/>
    </source>
</evidence>
<dbReference type="EMBL" id="FZOJ01000005">
    <property type="protein sequence ID" value="SNS19327.1"/>
    <property type="molecule type" value="Genomic_DNA"/>
</dbReference>
<keyword evidence="7 9" id="KW-1133">Transmembrane helix</keyword>
<dbReference type="InterPro" id="IPR050303">
    <property type="entry name" value="GatZ_KbaZ_carbometab"/>
</dbReference>
<dbReference type="RefSeq" id="WP_089282239.1">
    <property type="nucleotide sequence ID" value="NZ_FZOJ01000005.1"/>
</dbReference>
<feature type="transmembrane region" description="Helical" evidence="9">
    <location>
        <begin position="137"/>
        <end position="161"/>
    </location>
</feature>
<evidence type="ECO:0000256" key="3">
    <source>
        <dbReference type="ARBA" id="ARBA00022475"/>
    </source>
</evidence>
<dbReference type="NCBIfam" id="TIGR00828">
    <property type="entry name" value="EIID-AGA"/>
    <property type="match status" value="1"/>
</dbReference>
<evidence type="ECO:0000313" key="10">
    <source>
        <dbReference type="EMBL" id="SNS19327.1"/>
    </source>
</evidence>
<keyword evidence="8 9" id="KW-0472">Membrane</keyword>
<keyword evidence="2" id="KW-0813">Transport</keyword>
<evidence type="ECO:0000256" key="9">
    <source>
        <dbReference type="SAM" id="Phobius"/>
    </source>
</evidence>
<evidence type="ECO:0000256" key="4">
    <source>
        <dbReference type="ARBA" id="ARBA00022597"/>
    </source>
</evidence>
<sequence length="289" mass="31504">MSKSKLKENANRQVHVTSTKTLDKSDMKKIFIRSWFLLGSFNFERMQSVGFCVSLIPALKKLYKGDELKAALKRHLEFFNTQPFIASPIMGITAAMEEQRAQGMPIDEASISGVKVGLMGPLAGVGDPIFWGTARPVLAALGASIALSGSILGPLIFFIAFNAIRLATKWYGLNYGYQKGTQIVSDMKGNKLKKLTEGASILGLFVMGALVSKWTSVNIPYELSRYTGPDGAEVITTVQSILDQLVPGLIPLLMTFTCMTLLKKKINPLIIIFGLFATGILGYWAGILS</sequence>
<comment type="subcellular location">
    <subcellularLocation>
        <location evidence="1">Cell membrane</location>
        <topology evidence="1">Multi-pass membrane protein</topology>
    </subcellularLocation>
</comment>
<keyword evidence="5" id="KW-0598">Phosphotransferase system</keyword>
<proteinExistence type="predicted"/>
<dbReference type="InterPro" id="IPR004704">
    <property type="entry name" value="PTS_IID_man"/>
</dbReference>
<feature type="transmembrane region" description="Helical" evidence="9">
    <location>
        <begin position="269"/>
        <end position="287"/>
    </location>
</feature>
<dbReference type="GO" id="GO:0005886">
    <property type="term" value="C:plasma membrane"/>
    <property type="evidence" value="ECO:0007669"/>
    <property type="project" value="UniProtKB-SubCell"/>
</dbReference>
<evidence type="ECO:0000256" key="2">
    <source>
        <dbReference type="ARBA" id="ARBA00022448"/>
    </source>
</evidence>
<dbReference type="NCBIfam" id="NF008315">
    <property type="entry name" value="PRK11103.1"/>
    <property type="match status" value="1"/>
</dbReference>
<gene>
    <name evidence="10" type="ORF">SAMN05446037_1005205</name>
</gene>
<dbReference type="OrthoDB" id="9795582at2"/>
<evidence type="ECO:0000256" key="6">
    <source>
        <dbReference type="ARBA" id="ARBA00022692"/>
    </source>
</evidence>
<organism evidence="10 11">
    <name type="scientific">Anaerovirgula multivorans</name>
    <dbReference type="NCBI Taxonomy" id="312168"/>
    <lineage>
        <taxon>Bacteria</taxon>
        <taxon>Bacillati</taxon>
        <taxon>Bacillota</taxon>
        <taxon>Clostridia</taxon>
        <taxon>Peptostreptococcales</taxon>
        <taxon>Natronincolaceae</taxon>
        <taxon>Anaerovirgula</taxon>
    </lineage>
</organism>
<keyword evidence="4" id="KW-0762">Sugar transport</keyword>
<evidence type="ECO:0000256" key="1">
    <source>
        <dbReference type="ARBA" id="ARBA00004651"/>
    </source>
</evidence>
<evidence type="ECO:0000256" key="5">
    <source>
        <dbReference type="ARBA" id="ARBA00022683"/>
    </source>
</evidence>
<feature type="transmembrane region" description="Helical" evidence="9">
    <location>
        <begin position="201"/>
        <end position="221"/>
    </location>
</feature>
<dbReference type="GO" id="GO:0009401">
    <property type="term" value="P:phosphoenolpyruvate-dependent sugar phosphotransferase system"/>
    <property type="evidence" value="ECO:0007669"/>
    <property type="project" value="UniProtKB-KW"/>
</dbReference>
<keyword evidence="6 9" id="KW-0812">Transmembrane</keyword>
<dbReference type="PANTHER" id="PTHR32502">
    <property type="entry name" value="N-ACETYLGALACTOSAMINE PERMEASE II COMPONENT-RELATED"/>
    <property type="match status" value="1"/>
</dbReference>